<feature type="transmembrane region" description="Helical" evidence="5">
    <location>
        <begin position="135"/>
        <end position="161"/>
    </location>
</feature>
<feature type="transmembrane region" description="Helical" evidence="5">
    <location>
        <begin position="285"/>
        <end position="304"/>
    </location>
</feature>
<comment type="caution">
    <text evidence="7">The sequence shown here is derived from an EMBL/GenBank/DDBJ whole genome shotgun (WGS) entry which is preliminary data.</text>
</comment>
<feature type="transmembrane region" description="Helical" evidence="5">
    <location>
        <begin position="595"/>
        <end position="614"/>
    </location>
</feature>
<feature type="domain" description="O-antigen ligase-related" evidence="6">
    <location>
        <begin position="457"/>
        <end position="546"/>
    </location>
</feature>
<feature type="transmembrane region" description="Helical" evidence="5">
    <location>
        <begin position="21"/>
        <end position="43"/>
    </location>
</feature>
<accession>A0A3N1XXY7</accession>
<evidence type="ECO:0000256" key="5">
    <source>
        <dbReference type="SAM" id="Phobius"/>
    </source>
</evidence>
<dbReference type="GO" id="GO:0016020">
    <property type="term" value="C:membrane"/>
    <property type="evidence" value="ECO:0007669"/>
    <property type="project" value="UniProtKB-SubCell"/>
</dbReference>
<keyword evidence="8" id="KW-1185">Reference proteome</keyword>
<evidence type="ECO:0000256" key="2">
    <source>
        <dbReference type="ARBA" id="ARBA00022692"/>
    </source>
</evidence>
<dbReference type="PANTHER" id="PTHR37422:SF13">
    <property type="entry name" value="LIPOPOLYSACCHARIDE BIOSYNTHESIS PROTEIN PA4999-RELATED"/>
    <property type="match status" value="1"/>
</dbReference>
<feature type="transmembrane region" description="Helical" evidence="5">
    <location>
        <begin position="568"/>
        <end position="589"/>
    </location>
</feature>
<dbReference type="InterPro" id="IPR051533">
    <property type="entry name" value="WaaL-like"/>
</dbReference>
<dbReference type="Proteomes" id="UP000273083">
    <property type="component" value="Unassembled WGS sequence"/>
</dbReference>
<feature type="transmembrane region" description="Helical" evidence="5">
    <location>
        <begin position="173"/>
        <end position="192"/>
    </location>
</feature>
<feature type="transmembrane region" description="Helical" evidence="5">
    <location>
        <begin position="263"/>
        <end position="279"/>
    </location>
</feature>
<keyword evidence="3 5" id="KW-1133">Transmembrane helix</keyword>
<sequence length="618" mass="71280">MSKNNRHSKNNSYASSKQMSRNWYLLPIVFIVSILPLIVRMKVYNTGLSGFNWFWNNDTQFDFFLYNKSMVFTIITFIITMLLIWNIISHKFFNSKGINILKENGIYKFTFSLIPLGMYALLALLSTIFSEYSSFGYTGIFEQFESIFVILGYCILVYYVFLITNSEEDIKLIVKYLLVSIMILCVLGLTQATSHDFFASDLGKRLIVPSEHWNILDQLKFNFEDNRVYLTLYNPNYVGLYTSLISPILLVLLLFTKQRKLQILYSIAIAGLILCMIASSSRNGFVALCVSLAFILILFRKLIIKHWKFSIGIISFLIIAFLSINAITGNVFIQRLHSIVTDVKTPEYPLSSILTNDNNIEIIYNNNKLLIQTELNDQNLFDFTLTDENGDEIQTTLDRSSSTYYIDNTRFNTITLQQAHLDSVASFNVIIDGVNWYFTNQLGDNTYYYINNYGRFDKIINAESAIFTDFEKMGSGRGYIWSRTLPLLKNHVLLGSGADTFSLVFPQNDYIGRYHNDYISSLITRPHNMYLQMALQTGVLSLIAFLTFYIMYFISCIRLYFKSNFENYYMQIGAAIFVGTIGYMVSGLFNDSTITVSPIFWLLMGMGMAINYKLKKFK</sequence>
<protein>
    <submittedName>
        <fullName evidence="7">Oligosaccharide repeat unit polymerase</fullName>
    </submittedName>
</protein>
<name>A0A3N1XXY7_9FIRM</name>
<feature type="transmembrane region" description="Helical" evidence="5">
    <location>
        <begin position="237"/>
        <end position="256"/>
    </location>
</feature>
<dbReference type="EMBL" id="RJVG01000001">
    <property type="protein sequence ID" value="ROR31483.1"/>
    <property type="molecule type" value="Genomic_DNA"/>
</dbReference>
<proteinExistence type="predicted"/>
<feature type="transmembrane region" description="Helical" evidence="5">
    <location>
        <begin position="109"/>
        <end position="129"/>
    </location>
</feature>
<evidence type="ECO:0000256" key="3">
    <source>
        <dbReference type="ARBA" id="ARBA00022989"/>
    </source>
</evidence>
<comment type="subcellular location">
    <subcellularLocation>
        <location evidence="1">Membrane</location>
        <topology evidence="1">Multi-pass membrane protein</topology>
    </subcellularLocation>
</comment>
<feature type="transmembrane region" description="Helical" evidence="5">
    <location>
        <begin position="63"/>
        <end position="88"/>
    </location>
</feature>
<dbReference type="PANTHER" id="PTHR37422">
    <property type="entry name" value="TEICHURONIC ACID BIOSYNTHESIS PROTEIN TUAE"/>
    <property type="match status" value="1"/>
</dbReference>
<dbReference type="AlphaFoldDB" id="A0A3N1XXY7"/>
<evidence type="ECO:0000259" key="6">
    <source>
        <dbReference type="Pfam" id="PF04932"/>
    </source>
</evidence>
<reference evidence="7 8" key="1">
    <citation type="submission" date="2018-11" db="EMBL/GenBank/DDBJ databases">
        <title>Genomic Encyclopedia of Type Strains, Phase IV (KMG-IV): sequencing the most valuable type-strain genomes for metagenomic binning, comparative biology and taxonomic classification.</title>
        <authorList>
            <person name="Goeker M."/>
        </authorList>
    </citation>
    <scope>NUCLEOTIDE SEQUENCE [LARGE SCALE GENOMIC DNA]</scope>
    <source>
        <strain evidence="7 8">DSM 26537</strain>
    </source>
</reference>
<dbReference type="OrthoDB" id="1762823at2"/>
<gene>
    <name evidence="7" type="ORF">EDD66_10199</name>
</gene>
<evidence type="ECO:0000256" key="1">
    <source>
        <dbReference type="ARBA" id="ARBA00004141"/>
    </source>
</evidence>
<evidence type="ECO:0000313" key="7">
    <source>
        <dbReference type="EMBL" id="ROR31483.1"/>
    </source>
</evidence>
<dbReference type="Pfam" id="PF04932">
    <property type="entry name" value="Wzy_C"/>
    <property type="match status" value="1"/>
</dbReference>
<keyword evidence="4 5" id="KW-0472">Membrane</keyword>
<evidence type="ECO:0000256" key="4">
    <source>
        <dbReference type="ARBA" id="ARBA00023136"/>
    </source>
</evidence>
<feature type="transmembrane region" description="Helical" evidence="5">
    <location>
        <begin position="311"/>
        <end position="333"/>
    </location>
</feature>
<dbReference type="InterPro" id="IPR007016">
    <property type="entry name" value="O-antigen_ligase-rel_domated"/>
</dbReference>
<organism evidence="7 8">
    <name type="scientific">Mobilisporobacter senegalensis</name>
    <dbReference type="NCBI Taxonomy" id="1329262"/>
    <lineage>
        <taxon>Bacteria</taxon>
        <taxon>Bacillati</taxon>
        <taxon>Bacillota</taxon>
        <taxon>Clostridia</taxon>
        <taxon>Lachnospirales</taxon>
        <taxon>Lachnospiraceae</taxon>
        <taxon>Mobilisporobacter</taxon>
    </lineage>
</organism>
<keyword evidence="2 5" id="KW-0812">Transmembrane</keyword>
<evidence type="ECO:0000313" key="8">
    <source>
        <dbReference type="Proteomes" id="UP000273083"/>
    </source>
</evidence>
<dbReference type="RefSeq" id="WP_123607583.1">
    <property type="nucleotide sequence ID" value="NZ_RJVG01000001.1"/>
</dbReference>
<feature type="transmembrane region" description="Helical" evidence="5">
    <location>
        <begin position="539"/>
        <end position="561"/>
    </location>
</feature>